<dbReference type="InterPro" id="IPR026341">
    <property type="entry name" value="T9SS_type_B"/>
</dbReference>
<dbReference type="InterPro" id="IPR011048">
    <property type="entry name" value="Haem_d1_sf"/>
</dbReference>
<keyword evidence="3" id="KW-1185">Reference proteome</keyword>
<name>A0A0P0CEI5_9FLAO</name>
<dbReference type="AlphaFoldDB" id="A0A0P0CEI5"/>
<evidence type="ECO:0000313" key="3">
    <source>
        <dbReference type="Proteomes" id="UP000057981"/>
    </source>
</evidence>
<evidence type="ECO:0008006" key="4">
    <source>
        <dbReference type="Google" id="ProtNLM"/>
    </source>
</evidence>
<dbReference type="SUPFAM" id="SSF51004">
    <property type="entry name" value="C-terminal (heme d1) domain of cytochrome cd1-nitrite reductase"/>
    <property type="match status" value="1"/>
</dbReference>
<feature type="signal peptide" evidence="1">
    <location>
        <begin position="1"/>
        <end position="19"/>
    </location>
</feature>
<dbReference type="NCBIfam" id="TIGR04131">
    <property type="entry name" value="Bac_Flav_CTERM"/>
    <property type="match status" value="1"/>
</dbReference>
<evidence type="ECO:0000313" key="2">
    <source>
        <dbReference type="EMBL" id="ALJ04393.1"/>
    </source>
</evidence>
<dbReference type="Pfam" id="PF13585">
    <property type="entry name" value="CHU_C"/>
    <property type="match status" value="1"/>
</dbReference>
<proteinExistence type="predicted"/>
<reference evidence="2 3" key="1">
    <citation type="submission" date="2015-10" db="EMBL/GenBank/DDBJ databases">
        <authorList>
            <person name="Gilbert D.G."/>
        </authorList>
    </citation>
    <scope>NUCLEOTIDE SEQUENCE [LARGE SCALE GENOMIC DNA]</scope>
    <source>
        <strain evidence="3">HZ-22</strain>
    </source>
</reference>
<accession>A0A0P0CEI5</accession>
<feature type="chain" id="PRO_5006042541" description="Ig-like domain-containing protein" evidence="1">
    <location>
        <begin position="20"/>
        <end position="918"/>
    </location>
</feature>
<organism evidence="2 3">
    <name type="scientific">Pseudalgibacter alginicilyticus</name>
    <dbReference type="NCBI Taxonomy" id="1736674"/>
    <lineage>
        <taxon>Bacteria</taxon>
        <taxon>Pseudomonadati</taxon>
        <taxon>Bacteroidota</taxon>
        <taxon>Flavobacteriia</taxon>
        <taxon>Flavobacteriales</taxon>
        <taxon>Flavobacteriaceae</taxon>
        <taxon>Pseudalgibacter</taxon>
    </lineage>
</organism>
<dbReference type="EMBL" id="CP012898">
    <property type="protein sequence ID" value="ALJ04393.1"/>
    <property type="molecule type" value="Genomic_DNA"/>
</dbReference>
<dbReference type="RefSeq" id="WP_054725069.1">
    <property type="nucleotide sequence ID" value="NZ_CP012898.1"/>
</dbReference>
<sequence>MKNALTLLLVCLFVISSFAQKEANNWYFGSYAGMKFNPDGSTTNLSDGKLDTYEGCTTISDSNGNLLFYTDGISIWNKLHQPMFNANSSYGNGLYGDPSSSQSAIVVPKPDDPNIYYIFTVDTSTNDNDPNRGFNYSTVDLTLNGGLGDVIASTKNTNLLPYSSEKISAVLKDCISQSIWIITFGASGGPSSYFDTFYAYEISTSGVNTTPVISTFNVYVEDARGYLKLSPDGTKLACANATSGLYLYDFDATTGIVSNQKPININFYQPGKPQSPYGVEFSQNNELLYVSAYYNPSREETDVPSSQYGSLLQYDLTAANISDSEIVIDARPQYRGALQLGPNGKIYRAMSTTYNIGAPYLSTINNPNERGPACDYEHNAVALSSNSSQGLPPFISSFFSEKIDIIGNQSSSTNLSLCVGDTYILKGPEIPGAKYIWTFNDQPLSNNDFDLEVSQVGLYKVVIDQQTGNCDGLLEGEAYVSYNPLPVAYDATLVQCDEDGIPGGITRFNLNEANDELTGGIAGLTTKFYSDLGRTIEIDGNNYYHDTSNPNPIYVKVFKDSCFDSSILTLSVNDVPRDNFTATALCDELNSEDGFNTFNLNTITSEIQTQKNIIFPIIYYETIEDALLEKNELTGSTYKNTTPYSQTIHARYENQNACNGIMDVHLTVNKLPNIEVEETTYYCSNYFPETITINAGKLNSVNPSATISDYNYQWSTGETTYQIDINEAKIYTVLITNKSTNCSKERTINVLESSIATDPKFEVTDATQNNVISLFVSGTGTYEYAIENDSDYFYVPFQQNPVFNNIPPGIHTILIKDVKNDCGTTTLQVPVIGFPKFFTPNNDGFNDTWQVFGISEQFYSNSKVLIYNRYGKLIKEIDPTGNGWDGLFNGKLLPADDYWFLVTLEDGRIFKNHFTLKR</sequence>
<dbReference type="KEGG" id="ahz:APS56_04235"/>
<gene>
    <name evidence="2" type="ORF">APS56_04235</name>
</gene>
<protein>
    <recommendedName>
        <fullName evidence="4">Ig-like domain-containing protein</fullName>
    </recommendedName>
</protein>
<dbReference type="STRING" id="1736674.APS56_04235"/>
<dbReference type="OrthoDB" id="9765926at2"/>
<keyword evidence="1" id="KW-0732">Signal</keyword>
<dbReference type="Proteomes" id="UP000057981">
    <property type="component" value="Chromosome"/>
</dbReference>
<dbReference type="PATRIC" id="fig|1736674.3.peg.869"/>
<evidence type="ECO:0000256" key="1">
    <source>
        <dbReference type="SAM" id="SignalP"/>
    </source>
</evidence>